<evidence type="ECO:0000313" key="4">
    <source>
        <dbReference type="EMBL" id="PRW57471.1"/>
    </source>
</evidence>
<dbReference type="SMART" id="SM00454">
    <property type="entry name" value="SAM"/>
    <property type="match status" value="1"/>
</dbReference>
<evidence type="ECO:0000256" key="1">
    <source>
        <dbReference type="SAM" id="Coils"/>
    </source>
</evidence>
<dbReference type="AlphaFoldDB" id="A0A2P6TTS5"/>
<dbReference type="GO" id="GO:0016301">
    <property type="term" value="F:kinase activity"/>
    <property type="evidence" value="ECO:0007669"/>
    <property type="project" value="UniProtKB-KW"/>
</dbReference>
<organism evidence="4 5">
    <name type="scientific">Chlorella sorokiniana</name>
    <name type="common">Freshwater green alga</name>
    <dbReference type="NCBI Taxonomy" id="3076"/>
    <lineage>
        <taxon>Eukaryota</taxon>
        <taxon>Viridiplantae</taxon>
        <taxon>Chlorophyta</taxon>
        <taxon>core chlorophytes</taxon>
        <taxon>Trebouxiophyceae</taxon>
        <taxon>Chlorellales</taxon>
        <taxon>Chlorellaceae</taxon>
        <taxon>Chlorella clade</taxon>
        <taxon>Chlorella</taxon>
    </lineage>
</organism>
<protein>
    <submittedName>
        <fullName evidence="4">TKL kinase</fullName>
    </submittedName>
</protein>
<dbReference type="Gene3D" id="1.10.287.1490">
    <property type="match status" value="1"/>
</dbReference>
<dbReference type="STRING" id="3076.A0A2P6TTS5"/>
<keyword evidence="1" id="KW-0175">Coiled coil</keyword>
<feature type="region of interest" description="Disordered" evidence="2">
    <location>
        <begin position="81"/>
        <end position="109"/>
    </location>
</feature>
<comment type="caution">
    <text evidence="4">The sequence shown here is derived from an EMBL/GenBank/DDBJ whole genome shotgun (WGS) entry which is preliminary data.</text>
</comment>
<feature type="coiled-coil region" evidence="1">
    <location>
        <begin position="210"/>
        <end position="272"/>
    </location>
</feature>
<keyword evidence="4" id="KW-0808">Transferase</keyword>
<dbReference type="Pfam" id="PF07647">
    <property type="entry name" value="SAM_2"/>
    <property type="match status" value="1"/>
</dbReference>
<feature type="domain" description="SAM" evidence="3">
    <location>
        <begin position="19"/>
        <end position="72"/>
    </location>
</feature>
<proteinExistence type="predicted"/>
<dbReference type="InterPro" id="IPR001660">
    <property type="entry name" value="SAM"/>
</dbReference>
<dbReference type="Proteomes" id="UP000239899">
    <property type="component" value="Unassembled WGS sequence"/>
</dbReference>
<dbReference type="Gene3D" id="1.10.150.50">
    <property type="entry name" value="Transcription Factor, Ets-1"/>
    <property type="match status" value="1"/>
</dbReference>
<dbReference type="PROSITE" id="PS50105">
    <property type="entry name" value="SAM_DOMAIN"/>
    <property type="match status" value="1"/>
</dbReference>
<sequence length="489" mass="52147">MHRPAAMRPAKGDAPLNSWSIEQVASWLASLGLPAEVQESFRRNAVDGGDLIGLSDEDLVSELGCTALQARKIRHQLTQLGVAPPPASRAPSAAASATSDAPSAPPATVALGTPAAAAAAAAGEPDPRLAFQPADLQRYQQLKAKVAELQGLQPAAKVSQATSHLESVQRALVRAQQQLPPLQEALEVEHKHIQKYSGEKMSLTKVFTTKKHQETKLAEAQAQAESLSKQIAAAEAAVAAHQVELKEARLQLAAWQDKVSELSATQRELEQHVVGMFSAPAWRASARQCELSDRLKVLEGQAAEAARGVGTYGRGAQLLGESNQLLAEAVQGLQQTQMMTMMDMGMGIGRPGFGPGFGGGGLMFDFFEIQIIQRSNDAISVAANKAMEATSLLPGLPQIDTRVLEAAKMGIFQNILFGGLGSDMIEMMMIQRSMRDVQTMVQQVGEARTWAQSNLAVYQHKNSEAQAAVAAKRGELESFRNAALQAALA</sequence>
<feature type="compositionally biased region" description="Low complexity" evidence="2">
    <location>
        <begin position="89"/>
        <end position="109"/>
    </location>
</feature>
<evidence type="ECO:0000259" key="3">
    <source>
        <dbReference type="PROSITE" id="PS50105"/>
    </source>
</evidence>
<evidence type="ECO:0000256" key="2">
    <source>
        <dbReference type="SAM" id="MobiDB-lite"/>
    </source>
</evidence>
<dbReference type="PANTHER" id="PTHR21974">
    <property type="entry name" value="RE15880P"/>
    <property type="match status" value="1"/>
</dbReference>
<dbReference type="SUPFAM" id="SSF47769">
    <property type="entry name" value="SAM/Pointed domain"/>
    <property type="match status" value="1"/>
</dbReference>
<evidence type="ECO:0000313" key="5">
    <source>
        <dbReference type="Proteomes" id="UP000239899"/>
    </source>
</evidence>
<dbReference type="OrthoDB" id="10064100at2759"/>
<dbReference type="PANTHER" id="PTHR21974:SF2">
    <property type="entry name" value="RE15880P"/>
    <property type="match status" value="1"/>
</dbReference>
<gene>
    <name evidence="4" type="ORF">C2E21_4321</name>
</gene>
<name>A0A2P6TTS5_CHLSO</name>
<keyword evidence="5" id="KW-1185">Reference proteome</keyword>
<dbReference type="EMBL" id="LHPG02000007">
    <property type="protein sequence ID" value="PRW57471.1"/>
    <property type="molecule type" value="Genomic_DNA"/>
</dbReference>
<keyword evidence="4" id="KW-0418">Kinase</keyword>
<accession>A0A2P6TTS5</accession>
<reference evidence="4 5" key="1">
    <citation type="journal article" date="2018" name="Plant J.">
        <title>Genome sequences of Chlorella sorokiniana UTEX 1602 and Micractinium conductrix SAG 241.80: implications to maltose excretion by a green alga.</title>
        <authorList>
            <person name="Arriola M.B."/>
            <person name="Velmurugan N."/>
            <person name="Zhang Y."/>
            <person name="Plunkett M.H."/>
            <person name="Hondzo H."/>
            <person name="Barney B.M."/>
        </authorList>
    </citation>
    <scope>NUCLEOTIDE SEQUENCE [LARGE SCALE GENOMIC DNA]</scope>
    <source>
        <strain evidence="5">UTEX 1602</strain>
    </source>
</reference>
<dbReference type="InterPro" id="IPR013761">
    <property type="entry name" value="SAM/pointed_sf"/>
</dbReference>